<keyword evidence="2" id="KW-1185">Reference proteome</keyword>
<evidence type="ECO:0000313" key="1">
    <source>
        <dbReference type="EMBL" id="GGL83623.1"/>
    </source>
</evidence>
<reference evidence="1" key="2">
    <citation type="submission" date="2020-09" db="EMBL/GenBank/DDBJ databases">
        <authorList>
            <person name="Sun Q."/>
            <person name="Zhou Y."/>
        </authorList>
    </citation>
    <scope>NUCLEOTIDE SEQUENCE</scope>
    <source>
        <strain evidence="1">CGMCC 4.7306</strain>
    </source>
</reference>
<dbReference type="AlphaFoldDB" id="A0A917SKR6"/>
<proteinExistence type="predicted"/>
<name>A0A917SKR6_9ACTN</name>
<protein>
    <submittedName>
        <fullName evidence="1">Uncharacterized protein</fullName>
    </submittedName>
</protein>
<dbReference type="Proteomes" id="UP000613840">
    <property type="component" value="Unassembled WGS sequence"/>
</dbReference>
<dbReference type="RefSeq" id="WP_188898544.1">
    <property type="nucleotide sequence ID" value="NZ_BMMZ01000021.1"/>
</dbReference>
<gene>
    <name evidence="1" type="ORF">GCM10011575_47450</name>
</gene>
<evidence type="ECO:0000313" key="2">
    <source>
        <dbReference type="Proteomes" id="UP000613840"/>
    </source>
</evidence>
<sequence length="48" mass="5466">MSTPTTTDKRPTRVEVRAAQMIIERYERGVGPKPSEAIRRLAKAEPRD</sequence>
<accession>A0A917SKR6</accession>
<comment type="caution">
    <text evidence="1">The sequence shown here is derived from an EMBL/GenBank/DDBJ whole genome shotgun (WGS) entry which is preliminary data.</text>
</comment>
<dbReference type="EMBL" id="BMMZ01000021">
    <property type="protein sequence ID" value="GGL83623.1"/>
    <property type="molecule type" value="Genomic_DNA"/>
</dbReference>
<reference evidence="1" key="1">
    <citation type="journal article" date="2014" name="Int. J. Syst. Evol. Microbiol.">
        <title>Complete genome sequence of Corynebacterium casei LMG S-19264T (=DSM 44701T), isolated from a smear-ripened cheese.</title>
        <authorList>
            <consortium name="US DOE Joint Genome Institute (JGI-PGF)"/>
            <person name="Walter F."/>
            <person name="Albersmeier A."/>
            <person name="Kalinowski J."/>
            <person name="Ruckert C."/>
        </authorList>
    </citation>
    <scope>NUCLEOTIDE SEQUENCE</scope>
    <source>
        <strain evidence="1">CGMCC 4.7306</strain>
    </source>
</reference>
<organism evidence="1 2">
    <name type="scientific">Microlunatus endophyticus</name>
    <dbReference type="NCBI Taxonomy" id="1716077"/>
    <lineage>
        <taxon>Bacteria</taxon>
        <taxon>Bacillati</taxon>
        <taxon>Actinomycetota</taxon>
        <taxon>Actinomycetes</taxon>
        <taxon>Propionibacteriales</taxon>
        <taxon>Propionibacteriaceae</taxon>
        <taxon>Microlunatus</taxon>
    </lineage>
</organism>